<protein>
    <submittedName>
        <fullName evidence="2">Glutathione S-transferase, N-terminal domain</fullName>
    </submittedName>
</protein>
<dbReference type="InterPro" id="IPR004045">
    <property type="entry name" value="Glutathione_S-Trfase_N"/>
</dbReference>
<reference evidence="3" key="1">
    <citation type="submission" date="2016-08" db="EMBL/GenBank/DDBJ databases">
        <authorList>
            <person name="Varghese N."/>
            <person name="Submissions Spin"/>
        </authorList>
    </citation>
    <scope>NUCLEOTIDE SEQUENCE [LARGE SCALE GENOMIC DNA]</scope>
    <source>
        <strain evidence="3">HAMBI 2975</strain>
    </source>
</reference>
<dbReference type="Proteomes" id="UP000199101">
    <property type="component" value="Unassembled WGS sequence"/>
</dbReference>
<dbReference type="GO" id="GO:0016740">
    <property type="term" value="F:transferase activity"/>
    <property type="evidence" value="ECO:0007669"/>
    <property type="project" value="UniProtKB-KW"/>
</dbReference>
<proteinExistence type="predicted"/>
<dbReference type="STRING" id="410764.GA0061103_5156"/>
<dbReference type="PROSITE" id="PS00195">
    <property type="entry name" value="GLUTAREDOXIN_1"/>
    <property type="match status" value="1"/>
</dbReference>
<dbReference type="SUPFAM" id="SSF52833">
    <property type="entry name" value="Thioredoxin-like"/>
    <property type="match status" value="1"/>
</dbReference>
<dbReference type="RefSeq" id="WP_092714278.1">
    <property type="nucleotide sequence ID" value="NZ_FMAG01000004.1"/>
</dbReference>
<dbReference type="Pfam" id="PF13417">
    <property type="entry name" value="GST_N_3"/>
    <property type="match status" value="1"/>
</dbReference>
<feature type="domain" description="GST N-terminal" evidence="1">
    <location>
        <begin position="10"/>
        <end position="88"/>
    </location>
</feature>
<evidence type="ECO:0000313" key="2">
    <source>
        <dbReference type="EMBL" id="SCB36964.1"/>
    </source>
</evidence>
<dbReference type="EMBL" id="FMAG01000004">
    <property type="protein sequence ID" value="SCB36964.1"/>
    <property type="molecule type" value="Genomic_DNA"/>
</dbReference>
<dbReference type="InterPro" id="IPR011767">
    <property type="entry name" value="GLR_AS"/>
</dbReference>
<dbReference type="InterPro" id="IPR036249">
    <property type="entry name" value="Thioredoxin-like_sf"/>
</dbReference>
<accession>A0A1C3WB94</accession>
<dbReference type="PROSITE" id="PS51354">
    <property type="entry name" value="GLUTAREDOXIN_2"/>
    <property type="match status" value="1"/>
</dbReference>
<gene>
    <name evidence="2" type="ORF">GA0061103_5156</name>
</gene>
<dbReference type="Gene3D" id="3.40.30.10">
    <property type="entry name" value="Glutaredoxin"/>
    <property type="match status" value="1"/>
</dbReference>
<name>A0A1C3WB94_9HYPH</name>
<keyword evidence="3" id="KW-1185">Reference proteome</keyword>
<dbReference type="AlphaFoldDB" id="A0A1C3WB94"/>
<dbReference type="OrthoDB" id="8991911at2"/>
<sequence length="123" mass="13558">MSEPSKPVVYVKRSCPFCLKVKLFLLEAGLMETVAIHEFEPGSQQEHDIRSELAGRLDKVSFPAAWLGAGRYMTESDAIIALLAARAGRDPADMPVLTSYVEGALKPMMALWKENFELKTTAA</sequence>
<evidence type="ECO:0000313" key="3">
    <source>
        <dbReference type="Proteomes" id="UP000199101"/>
    </source>
</evidence>
<evidence type="ECO:0000259" key="1">
    <source>
        <dbReference type="Pfam" id="PF13417"/>
    </source>
</evidence>
<keyword evidence="2" id="KW-0808">Transferase</keyword>
<organism evidence="2 3">
    <name type="scientific">Rhizobium multihospitium</name>
    <dbReference type="NCBI Taxonomy" id="410764"/>
    <lineage>
        <taxon>Bacteria</taxon>
        <taxon>Pseudomonadati</taxon>
        <taxon>Pseudomonadota</taxon>
        <taxon>Alphaproteobacteria</taxon>
        <taxon>Hyphomicrobiales</taxon>
        <taxon>Rhizobiaceae</taxon>
        <taxon>Rhizobium/Agrobacterium group</taxon>
        <taxon>Rhizobium</taxon>
    </lineage>
</organism>